<dbReference type="PROSITE" id="PS51278">
    <property type="entry name" value="GATASE_TYPE_2"/>
    <property type="match status" value="1"/>
</dbReference>
<protein>
    <recommendedName>
        <fullName evidence="3">Glutamine--fructose-6-phosphate aminotransferase [isomerizing]</fullName>
        <ecNumber evidence="2">2.6.1.16</ecNumber>
    </recommendedName>
</protein>
<dbReference type="GO" id="GO:0006047">
    <property type="term" value="P:UDP-N-acetylglucosamine metabolic process"/>
    <property type="evidence" value="ECO:0007669"/>
    <property type="project" value="TreeGrafter"/>
</dbReference>
<evidence type="ECO:0000313" key="8">
    <source>
        <dbReference type="EMBL" id="HIU54937.1"/>
    </source>
</evidence>
<reference evidence="8" key="2">
    <citation type="journal article" date="2021" name="PeerJ">
        <title>Extensive microbial diversity within the chicken gut microbiome revealed by metagenomics and culture.</title>
        <authorList>
            <person name="Gilroy R."/>
            <person name="Ravi A."/>
            <person name="Getino M."/>
            <person name="Pursley I."/>
            <person name="Horton D.L."/>
            <person name="Alikhan N.F."/>
            <person name="Baker D."/>
            <person name="Gharbi K."/>
            <person name="Hall N."/>
            <person name="Watson M."/>
            <person name="Adriaenssens E.M."/>
            <person name="Foster-Nyarko E."/>
            <person name="Jarju S."/>
            <person name="Secka A."/>
            <person name="Antonio M."/>
            <person name="Oren A."/>
            <person name="Chaudhuri R.R."/>
            <person name="La Ragione R."/>
            <person name="Hildebrand F."/>
            <person name="Pallen M.J."/>
        </authorList>
    </citation>
    <scope>NUCLEOTIDE SEQUENCE</scope>
    <source>
        <strain evidence="8">CHK158-818</strain>
    </source>
</reference>
<dbReference type="EMBL" id="DVNA01000091">
    <property type="protein sequence ID" value="HIU54937.1"/>
    <property type="molecule type" value="Genomic_DNA"/>
</dbReference>
<comment type="caution">
    <text evidence="8">The sequence shown here is derived from an EMBL/GenBank/DDBJ whole genome shotgun (WGS) entry which is preliminary data.</text>
</comment>
<comment type="catalytic activity">
    <reaction evidence="1">
        <text>D-fructose 6-phosphate + L-glutamine = D-glucosamine 6-phosphate + L-glutamate</text>
        <dbReference type="Rhea" id="RHEA:13237"/>
        <dbReference type="ChEBI" id="CHEBI:29985"/>
        <dbReference type="ChEBI" id="CHEBI:58359"/>
        <dbReference type="ChEBI" id="CHEBI:58725"/>
        <dbReference type="ChEBI" id="CHEBI:61527"/>
        <dbReference type="EC" id="2.6.1.16"/>
    </reaction>
</comment>
<feature type="non-terminal residue" evidence="8">
    <location>
        <position position="58"/>
    </location>
</feature>
<dbReference type="Gene3D" id="3.60.20.10">
    <property type="entry name" value="Glutamine Phosphoribosylpyrophosphate, subunit 1, domain 1"/>
    <property type="match status" value="1"/>
</dbReference>
<evidence type="ECO:0000313" key="9">
    <source>
        <dbReference type="Proteomes" id="UP000824112"/>
    </source>
</evidence>
<sequence>MCGIVGYIGYRKAQEVLLQGLHRLEYRGYDSAGIAVIKEDGTLNIYKAKGKVSNLETI</sequence>
<evidence type="ECO:0000256" key="5">
    <source>
        <dbReference type="ARBA" id="ARBA00022679"/>
    </source>
</evidence>
<keyword evidence="5" id="KW-0808">Transferase</keyword>
<dbReference type="GO" id="GO:0006487">
    <property type="term" value="P:protein N-linked glycosylation"/>
    <property type="evidence" value="ECO:0007669"/>
    <property type="project" value="TreeGrafter"/>
</dbReference>
<dbReference type="GO" id="GO:0005829">
    <property type="term" value="C:cytosol"/>
    <property type="evidence" value="ECO:0007669"/>
    <property type="project" value="TreeGrafter"/>
</dbReference>
<evidence type="ECO:0000256" key="4">
    <source>
        <dbReference type="ARBA" id="ARBA00022576"/>
    </source>
</evidence>
<name>A0A9D1SCW6_9BACT</name>
<keyword evidence="4" id="KW-0032">Aminotransferase</keyword>
<dbReference type="InterPro" id="IPR017932">
    <property type="entry name" value="GATase_2_dom"/>
</dbReference>
<evidence type="ECO:0000259" key="7">
    <source>
        <dbReference type="PROSITE" id="PS51278"/>
    </source>
</evidence>
<accession>A0A9D1SCW6</accession>
<dbReference type="AlphaFoldDB" id="A0A9D1SCW6"/>
<feature type="domain" description="Glutamine amidotransferase type-2" evidence="7">
    <location>
        <begin position="2"/>
        <end position="58"/>
    </location>
</feature>
<evidence type="ECO:0000256" key="1">
    <source>
        <dbReference type="ARBA" id="ARBA00001031"/>
    </source>
</evidence>
<proteinExistence type="predicted"/>
<dbReference type="InterPro" id="IPR029055">
    <property type="entry name" value="Ntn_hydrolases_N"/>
</dbReference>
<dbReference type="Proteomes" id="UP000824112">
    <property type="component" value="Unassembled WGS sequence"/>
</dbReference>
<dbReference type="GO" id="GO:0004360">
    <property type="term" value="F:glutamine-fructose-6-phosphate transaminase (isomerizing) activity"/>
    <property type="evidence" value="ECO:0007669"/>
    <property type="project" value="UniProtKB-EC"/>
</dbReference>
<reference evidence="8" key="1">
    <citation type="submission" date="2020-10" db="EMBL/GenBank/DDBJ databases">
        <authorList>
            <person name="Gilroy R."/>
        </authorList>
    </citation>
    <scope>NUCLEOTIDE SEQUENCE</scope>
    <source>
        <strain evidence="8">CHK158-818</strain>
    </source>
</reference>
<evidence type="ECO:0000256" key="6">
    <source>
        <dbReference type="ARBA" id="ARBA00022962"/>
    </source>
</evidence>
<gene>
    <name evidence="8" type="ORF">IAB03_03900</name>
</gene>
<organism evidence="8 9">
    <name type="scientific">Candidatus Gallibacteroides avistercoris</name>
    <dbReference type="NCBI Taxonomy" id="2840833"/>
    <lineage>
        <taxon>Bacteria</taxon>
        <taxon>Pseudomonadati</taxon>
        <taxon>Bacteroidota</taxon>
        <taxon>Bacteroidia</taxon>
        <taxon>Bacteroidales</taxon>
        <taxon>Bacteroidaceae</taxon>
        <taxon>Bacteroidaceae incertae sedis</taxon>
        <taxon>Candidatus Gallibacteroides</taxon>
    </lineage>
</organism>
<evidence type="ECO:0000256" key="2">
    <source>
        <dbReference type="ARBA" id="ARBA00012916"/>
    </source>
</evidence>
<dbReference type="GO" id="GO:0006002">
    <property type="term" value="P:fructose 6-phosphate metabolic process"/>
    <property type="evidence" value="ECO:0007669"/>
    <property type="project" value="TreeGrafter"/>
</dbReference>
<dbReference type="SUPFAM" id="SSF56235">
    <property type="entry name" value="N-terminal nucleophile aminohydrolases (Ntn hydrolases)"/>
    <property type="match status" value="1"/>
</dbReference>
<dbReference type="PANTHER" id="PTHR10937:SF0">
    <property type="entry name" value="GLUTAMINE--FRUCTOSE-6-PHOSPHATE TRANSAMINASE (ISOMERIZING)"/>
    <property type="match status" value="1"/>
</dbReference>
<keyword evidence="6" id="KW-0315">Glutamine amidotransferase</keyword>
<dbReference type="EC" id="2.6.1.16" evidence="2"/>
<dbReference type="PANTHER" id="PTHR10937">
    <property type="entry name" value="GLUCOSAMINE--FRUCTOSE-6-PHOSPHATE AMINOTRANSFERASE, ISOMERIZING"/>
    <property type="match status" value="1"/>
</dbReference>
<evidence type="ECO:0000256" key="3">
    <source>
        <dbReference type="ARBA" id="ARBA00016090"/>
    </source>
</evidence>